<feature type="signal peptide" evidence="12">
    <location>
        <begin position="1"/>
        <end position="19"/>
    </location>
</feature>
<protein>
    <recommendedName>
        <fullName evidence="3">glucuronosyltransferase</fullName>
        <ecNumber evidence="3">2.4.1.17</ecNumber>
    </recommendedName>
</protein>
<evidence type="ECO:0000256" key="5">
    <source>
        <dbReference type="ARBA" id="ARBA00022679"/>
    </source>
</evidence>
<evidence type="ECO:0000256" key="3">
    <source>
        <dbReference type="ARBA" id="ARBA00012544"/>
    </source>
</evidence>
<dbReference type="FunFam" id="3.40.50.2000:FF:000038">
    <property type="entry name" value="UDP-GlucuronosylTransferase"/>
    <property type="match status" value="1"/>
</dbReference>
<keyword evidence="7 12" id="KW-0732">Signal</keyword>
<evidence type="ECO:0000256" key="2">
    <source>
        <dbReference type="ARBA" id="ARBA00009995"/>
    </source>
</evidence>
<feature type="transmembrane region" description="Helical" evidence="11">
    <location>
        <begin position="491"/>
        <end position="516"/>
    </location>
</feature>
<evidence type="ECO:0000256" key="8">
    <source>
        <dbReference type="ARBA" id="ARBA00022989"/>
    </source>
</evidence>
<comment type="similarity">
    <text evidence="2">Belongs to the UDP-glycosyltransferase family.</text>
</comment>
<evidence type="ECO:0000256" key="4">
    <source>
        <dbReference type="ARBA" id="ARBA00022676"/>
    </source>
</evidence>
<dbReference type="AlphaFoldDB" id="A0AAV5VWT9"/>
<dbReference type="EMBL" id="BTSY01000004">
    <property type="protein sequence ID" value="GMT22194.1"/>
    <property type="molecule type" value="Genomic_DNA"/>
</dbReference>
<sequence>MSRWLSVLLLTTAVSQCASTNDEKTAKVLVYSIQSGFSHVNFMGRLADTLSEGGMNVTLLLSEVRTKVGSGTTKSRVISVDAGKASLEYFDDPTLEDNKAIFDGSSHDLSSMMIFGPTYSRLFDLQCRHLLTKTDLIEQLKAEKYDAILAETFDNCGFGIGHLIGVKSVVTVFSSSLNDYTAWVTGTPSPWSTIQSAYSAVVDRSIYSRLWNLLCVAVDFRVNILHAAVATRAFRDRYGEDFPAMEDIIANTSLIITAGDPLLDLPRPTQRKIVDIGAIAIRASQPLDKEYDDLLNLRPKTVVFSLGSVAQCTDMPELYKRSLATAFSRFPEVTFLWKYEKPEEDAELIRGIDNVIMRKWLPQNDLLGDSRVSAFITHGGKTSLNEVGAKGLASVFIPIYGDQLRNAAIAVKLGFGVFLNKRDLAHPDAIQSAIREVLEEEKYSKAAKNVADMIRSRPFSARELLVKHVQFTAKFGNVKAMDMDGYDYPLYIYWNLDIVLLLSTIVFSPLLVLYYLCS</sequence>
<dbReference type="GO" id="GO:0015020">
    <property type="term" value="F:glucuronosyltransferase activity"/>
    <property type="evidence" value="ECO:0007669"/>
    <property type="project" value="UniProtKB-EC"/>
</dbReference>
<dbReference type="Pfam" id="PF00201">
    <property type="entry name" value="UDPGT"/>
    <property type="match status" value="1"/>
</dbReference>
<gene>
    <name evidence="13" type="ORF">PFISCL1PPCAC_13491</name>
</gene>
<evidence type="ECO:0000256" key="9">
    <source>
        <dbReference type="ARBA" id="ARBA00023136"/>
    </source>
</evidence>
<evidence type="ECO:0000256" key="7">
    <source>
        <dbReference type="ARBA" id="ARBA00022729"/>
    </source>
</evidence>
<comment type="caution">
    <text evidence="13">The sequence shown here is derived from an EMBL/GenBank/DDBJ whole genome shotgun (WGS) entry which is preliminary data.</text>
</comment>
<evidence type="ECO:0000256" key="1">
    <source>
        <dbReference type="ARBA" id="ARBA00004167"/>
    </source>
</evidence>
<evidence type="ECO:0000313" key="14">
    <source>
        <dbReference type="Proteomes" id="UP001432322"/>
    </source>
</evidence>
<keyword evidence="9 11" id="KW-0472">Membrane</keyword>
<dbReference type="GO" id="GO:0016020">
    <property type="term" value="C:membrane"/>
    <property type="evidence" value="ECO:0007669"/>
    <property type="project" value="UniProtKB-SubCell"/>
</dbReference>
<feature type="chain" id="PRO_5043741952" description="glucuronosyltransferase" evidence="12">
    <location>
        <begin position="20"/>
        <end position="518"/>
    </location>
</feature>
<evidence type="ECO:0000256" key="12">
    <source>
        <dbReference type="SAM" id="SignalP"/>
    </source>
</evidence>
<accession>A0AAV5VWT9</accession>
<dbReference type="SUPFAM" id="SSF53756">
    <property type="entry name" value="UDP-Glycosyltransferase/glycogen phosphorylase"/>
    <property type="match status" value="1"/>
</dbReference>
<reference evidence="13" key="1">
    <citation type="submission" date="2023-10" db="EMBL/GenBank/DDBJ databases">
        <title>Genome assembly of Pristionchus species.</title>
        <authorList>
            <person name="Yoshida K."/>
            <person name="Sommer R.J."/>
        </authorList>
    </citation>
    <scope>NUCLEOTIDE SEQUENCE</scope>
    <source>
        <strain evidence="13">RS5133</strain>
    </source>
</reference>
<keyword evidence="5" id="KW-0808">Transferase</keyword>
<dbReference type="PANTHER" id="PTHR48043:SF23">
    <property type="entry name" value="UDP-GLUCURONOSYLTRANSFERASE"/>
    <property type="match status" value="1"/>
</dbReference>
<name>A0AAV5VWT9_9BILA</name>
<keyword evidence="6 11" id="KW-0812">Transmembrane</keyword>
<evidence type="ECO:0000256" key="6">
    <source>
        <dbReference type="ARBA" id="ARBA00022692"/>
    </source>
</evidence>
<keyword evidence="4" id="KW-0328">Glycosyltransferase</keyword>
<evidence type="ECO:0000313" key="13">
    <source>
        <dbReference type="EMBL" id="GMT22194.1"/>
    </source>
</evidence>
<dbReference type="Gene3D" id="3.40.50.2000">
    <property type="entry name" value="Glycogen Phosphorylase B"/>
    <property type="match status" value="2"/>
</dbReference>
<feature type="non-terminal residue" evidence="13">
    <location>
        <position position="518"/>
    </location>
</feature>
<dbReference type="Proteomes" id="UP001432322">
    <property type="component" value="Unassembled WGS sequence"/>
</dbReference>
<comment type="subcellular location">
    <subcellularLocation>
        <location evidence="1">Membrane</location>
        <topology evidence="1">Single-pass membrane protein</topology>
    </subcellularLocation>
</comment>
<evidence type="ECO:0000256" key="11">
    <source>
        <dbReference type="SAM" id="Phobius"/>
    </source>
</evidence>
<keyword evidence="14" id="KW-1185">Reference proteome</keyword>
<dbReference type="InterPro" id="IPR050271">
    <property type="entry name" value="UDP-glycosyltransferase"/>
</dbReference>
<keyword evidence="8 11" id="KW-1133">Transmembrane helix</keyword>
<evidence type="ECO:0000256" key="10">
    <source>
        <dbReference type="ARBA" id="ARBA00047475"/>
    </source>
</evidence>
<dbReference type="PANTHER" id="PTHR48043">
    <property type="entry name" value="EG:EG0003.4 PROTEIN-RELATED"/>
    <property type="match status" value="1"/>
</dbReference>
<organism evidence="13 14">
    <name type="scientific">Pristionchus fissidentatus</name>
    <dbReference type="NCBI Taxonomy" id="1538716"/>
    <lineage>
        <taxon>Eukaryota</taxon>
        <taxon>Metazoa</taxon>
        <taxon>Ecdysozoa</taxon>
        <taxon>Nematoda</taxon>
        <taxon>Chromadorea</taxon>
        <taxon>Rhabditida</taxon>
        <taxon>Rhabditina</taxon>
        <taxon>Diplogasteromorpha</taxon>
        <taxon>Diplogasteroidea</taxon>
        <taxon>Neodiplogasteridae</taxon>
        <taxon>Pristionchus</taxon>
    </lineage>
</organism>
<dbReference type="EC" id="2.4.1.17" evidence="3"/>
<dbReference type="InterPro" id="IPR002213">
    <property type="entry name" value="UDP_glucos_trans"/>
</dbReference>
<comment type="catalytic activity">
    <reaction evidence="10">
        <text>glucuronate acceptor + UDP-alpha-D-glucuronate = acceptor beta-D-glucuronoside + UDP + H(+)</text>
        <dbReference type="Rhea" id="RHEA:21032"/>
        <dbReference type="ChEBI" id="CHEBI:15378"/>
        <dbReference type="ChEBI" id="CHEBI:58052"/>
        <dbReference type="ChEBI" id="CHEBI:58223"/>
        <dbReference type="ChEBI" id="CHEBI:132367"/>
        <dbReference type="ChEBI" id="CHEBI:132368"/>
        <dbReference type="EC" id="2.4.1.17"/>
    </reaction>
</comment>
<dbReference type="CDD" id="cd03784">
    <property type="entry name" value="GT1_Gtf-like"/>
    <property type="match status" value="1"/>
</dbReference>
<proteinExistence type="inferred from homology"/>